<evidence type="ECO:0000256" key="1">
    <source>
        <dbReference type="SAM" id="MobiDB-lite"/>
    </source>
</evidence>
<dbReference type="RefSeq" id="WP_131898297.1">
    <property type="nucleotide sequence ID" value="NZ_SMKZ01000034.1"/>
</dbReference>
<comment type="caution">
    <text evidence="2">The sequence shown here is derived from an EMBL/GenBank/DDBJ whole genome shotgun (WGS) entry which is preliminary data.</text>
</comment>
<dbReference type="OrthoDB" id="1780383at2"/>
<dbReference type="Proteomes" id="UP000294739">
    <property type="component" value="Unassembled WGS sequence"/>
</dbReference>
<proteinExistence type="predicted"/>
<feature type="region of interest" description="Disordered" evidence="1">
    <location>
        <begin position="444"/>
        <end position="480"/>
    </location>
</feature>
<dbReference type="AlphaFoldDB" id="A0A4R5CY16"/>
<sequence length="480" mass="54191">MAVPSTDLEWLTYLALRHDAEKPELEALDHYYEGTQPLAYMHPEIQREVGDRIKPLVLFWPQLVVDAVEERLDVEGFRLPDEDTADDDLWRVWQANDMDEQTQLGHVDALVMRRYFVVVGSNEADRDTPLVTAESPLEMFADIDPRTRKVRAALRRVLEQDDLARLGERYATLYLPNRTVWYEWGEGGQGWREVDRDEHNLGEVPVVPVVNRGRLSSRRDRHGRATRRLGTSELAPIIPLSDAANKIATDMMLTADAHAIPLRGFWGLSPEDLTDKDGNQLTAIQAMMRKFLTLPQPEGDGAQGKEFEFSAADLKNFHGTVELLARQASGMAGLPPNYFGLAADDAASADAIRSRETRLVKRCERKHRSFGGSYEESSRLVRRFQTGEWDPRLRQLETIWRDAGTPTVAQAADAATKKFQIGIVPLRQTREDLGYTDAQIRRMEEEDEKALQRDPVGVIARGMTGEPVPAERDGDAQPVA</sequence>
<keyword evidence="3" id="KW-1185">Reference proteome</keyword>
<name>A0A4R5CY16_9ACTN</name>
<dbReference type="InterPro" id="IPR021145">
    <property type="entry name" value="Portal_protein_SPP1_Gp6-like"/>
</dbReference>
<evidence type="ECO:0000313" key="2">
    <source>
        <dbReference type="EMBL" id="TDE02845.1"/>
    </source>
</evidence>
<organism evidence="2 3">
    <name type="scientific">Jiangella asiatica</name>
    <dbReference type="NCBI Taxonomy" id="2530372"/>
    <lineage>
        <taxon>Bacteria</taxon>
        <taxon>Bacillati</taxon>
        <taxon>Actinomycetota</taxon>
        <taxon>Actinomycetes</taxon>
        <taxon>Jiangellales</taxon>
        <taxon>Jiangellaceae</taxon>
        <taxon>Jiangella</taxon>
    </lineage>
</organism>
<gene>
    <name evidence="2" type="ORF">E1269_21375</name>
</gene>
<evidence type="ECO:0000313" key="3">
    <source>
        <dbReference type="Proteomes" id="UP000294739"/>
    </source>
</evidence>
<dbReference type="InParanoid" id="A0A4R5CY16"/>
<accession>A0A4R5CY16</accession>
<reference evidence="2 3" key="1">
    <citation type="submission" date="2019-03" db="EMBL/GenBank/DDBJ databases">
        <title>Draft genome sequences of novel Actinobacteria.</title>
        <authorList>
            <person name="Sahin N."/>
            <person name="Ay H."/>
            <person name="Saygin H."/>
        </authorList>
    </citation>
    <scope>NUCLEOTIDE SEQUENCE [LARGE SCALE GENOMIC DNA]</scope>
    <source>
        <strain evidence="2 3">5K138</strain>
    </source>
</reference>
<dbReference type="EMBL" id="SMKZ01000034">
    <property type="protein sequence ID" value="TDE02845.1"/>
    <property type="molecule type" value="Genomic_DNA"/>
</dbReference>
<feature type="compositionally biased region" description="Basic and acidic residues" evidence="1">
    <location>
        <begin position="469"/>
        <end position="480"/>
    </location>
</feature>
<dbReference type="Pfam" id="PF05133">
    <property type="entry name" value="SPP1_portal"/>
    <property type="match status" value="1"/>
</dbReference>
<protein>
    <submittedName>
        <fullName evidence="2">Phage portal protein</fullName>
    </submittedName>
</protein>